<evidence type="ECO:0000313" key="4">
    <source>
        <dbReference type="Proteomes" id="UP000827549"/>
    </source>
</evidence>
<sequence>MNLLSLALLATTAVLAAPAPAPAPAAAQTDSTAVQTGTFYLSWRNDANGGPIGTGAQFGPGMYNYTKITDGTGIYPGISAPKFFYETHANTSGTATEVTLYDYGLPRPAVGWNVHCVDAGSRGLGPGNGARLSLQPCTGAAGQKWLIKYPGTLADNGAATGKVQLANTNLCWDVTDGDRTKGMQVWTCYPDNPNQKIGIFYTAFKW</sequence>
<dbReference type="Proteomes" id="UP000827549">
    <property type="component" value="Chromosome 1"/>
</dbReference>
<evidence type="ECO:0000256" key="1">
    <source>
        <dbReference type="SAM" id="SignalP"/>
    </source>
</evidence>
<keyword evidence="1" id="KW-0732">Signal</keyword>
<accession>A0AAF0Y4M2</accession>
<dbReference type="Pfam" id="PF00652">
    <property type="entry name" value="Ricin_B_lectin"/>
    <property type="match status" value="1"/>
</dbReference>
<dbReference type="SUPFAM" id="SSF50370">
    <property type="entry name" value="Ricin B-like lectins"/>
    <property type="match status" value="1"/>
</dbReference>
<name>A0AAF0Y4M2_9TREE</name>
<dbReference type="PROSITE" id="PS50231">
    <property type="entry name" value="RICIN_B_LECTIN"/>
    <property type="match status" value="1"/>
</dbReference>
<keyword evidence="4" id="KW-1185">Reference proteome</keyword>
<evidence type="ECO:0000313" key="3">
    <source>
        <dbReference type="EMBL" id="WOO77994.1"/>
    </source>
</evidence>
<feature type="signal peptide" evidence="1">
    <location>
        <begin position="1"/>
        <end position="16"/>
    </location>
</feature>
<dbReference type="InterPro" id="IPR035992">
    <property type="entry name" value="Ricin_B-like_lectins"/>
</dbReference>
<reference evidence="3" key="1">
    <citation type="submission" date="2023-10" db="EMBL/GenBank/DDBJ databases">
        <authorList>
            <person name="Noh H."/>
        </authorList>
    </citation>
    <scope>NUCLEOTIDE SEQUENCE</scope>
    <source>
        <strain evidence="3">DUCC4014</strain>
    </source>
</reference>
<evidence type="ECO:0000259" key="2">
    <source>
        <dbReference type="Pfam" id="PF00652"/>
    </source>
</evidence>
<dbReference type="GeneID" id="87804801"/>
<gene>
    <name evidence="3" type="ORF">LOC62_01G001546</name>
</gene>
<dbReference type="RefSeq" id="XP_062624026.1">
    <property type="nucleotide sequence ID" value="XM_062768042.1"/>
</dbReference>
<organism evidence="3 4">
    <name type="scientific">Vanrija pseudolonga</name>
    <dbReference type="NCBI Taxonomy" id="143232"/>
    <lineage>
        <taxon>Eukaryota</taxon>
        <taxon>Fungi</taxon>
        <taxon>Dikarya</taxon>
        <taxon>Basidiomycota</taxon>
        <taxon>Agaricomycotina</taxon>
        <taxon>Tremellomycetes</taxon>
        <taxon>Trichosporonales</taxon>
        <taxon>Trichosporonaceae</taxon>
        <taxon>Vanrija</taxon>
    </lineage>
</organism>
<feature type="domain" description="Ricin B lectin" evidence="2">
    <location>
        <begin position="115"/>
        <end position="196"/>
    </location>
</feature>
<dbReference type="EMBL" id="CP086714">
    <property type="protein sequence ID" value="WOO77994.1"/>
    <property type="molecule type" value="Genomic_DNA"/>
</dbReference>
<dbReference type="AlphaFoldDB" id="A0AAF0Y4M2"/>
<dbReference type="CDD" id="cd00161">
    <property type="entry name" value="beta-trefoil_Ricin-like"/>
    <property type="match status" value="1"/>
</dbReference>
<proteinExistence type="predicted"/>
<feature type="chain" id="PRO_5042001081" description="Ricin B lectin domain-containing protein" evidence="1">
    <location>
        <begin position="17"/>
        <end position="206"/>
    </location>
</feature>
<dbReference type="Gene3D" id="2.80.10.50">
    <property type="match status" value="1"/>
</dbReference>
<protein>
    <recommendedName>
        <fullName evidence="2">Ricin B lectin domain-containing protein</fullName>
    </recommendedName>
</protein>
<dbReference type="InterPro" id="IPR000772">
    <property type="entry name" value="Ricin_B_lectin"/>
</dbReference>